<dbReference type="InterPro" id="IPR045850">
    <property type="entry name" value="TRM2_met"/>
</dbReference>
<reference evidence="2" key="1">
    <citation type="submission" date="2021-02" db="EMBL/GenBank/DDBJ databases">
        <authorList>
            <person name="Dougan E. K."/>
            <person name="Rhodes N."/>
            <person name="Thang M."/>
            <person name="Chan C."/>
        </authorList>
    </citation>
    <scope>NUCLEOTIDE SEQUENCE</scope>
</reference>
<evidence type="ECO:0000313" key="2">
    <source>
        <dbReference type="EMBL" id="CAE8586007.1"/>
    </source>
</evidence>
<sequence length="162" mass="17899">AGDGKGKGKGKGKVQEEASKRSAEGEADASEPKRQKTSGDSADVVPNLKEMRERIKVQKRAFDGSALEKAAPLLKWDYPTQLSMKATYVKTAVRSFTKHALKRCEKLSRQPPPWCLKEWWTAVKAPQGCCCPLDTPIGAPEESLRGWRNKCEFTIGHNEAGE</sequence>
<protein>
    <submittedName>
        <fullName evidence="2">Uncharacterized protein</fullName>
    </submittedName>
</protein>
<dbReference type="GO" id="GO:0003723">
    <property type="term" value="F:RNA binding"/>
    <property type="evidence" value="ECO:0007669"/>
    <property type="project" value="TreeGrafter"/>
</dbReference>
<dbReference type="EMBL" id="CAJNNV010001862">
    <property type="protein sequence ID" value="CAE8586007.1"/>
    <property type="molecule type" value="Genomic_DNA"/>
</dbReference>
<evidence type="ECO:0000313" key="3">
    <source>
        <dbReference type="Proteomes" id="UP000654075"/>
    </source>
</evidence>
<dbReference type="AlphaFoldDB" id="A0A813DIY9"/>
<dbReference type="OrthoDB" id="10250660at2759"/>
<feature type="compositionally biased region" description="Basic and acidic residues" evidence="1">
    <location>
        <begin position="13"/>
        <end position="34"/>
    </location>
</feature>
<feature type="non-terminal residue" evidence="2">
    <location>
        <position position="162"/>
    </location>
</feature>
<gene>
    <name evidence="2" type="ORF">PGLA1383_LOCUS4905</name>
</gene>
<comment type="caution">
    <text evidence="2">The sequence shown here is derived from an EMBL/GenBank/DDBJ whole genome shotgun (WGS) entry which is preliminary data.</text>
</comment>
<name>A0A813DIY9_POLGL</name>
<organism evidence="2 3">
    <name type="scientific">Polarella glacialis</name>
    <name type="common">Dinoflagellate</name>
    <dbReference type="NCBI Taxonomy" id="89957"/>
    <lineage>
        <taxon>Eukaryota</taxon>
        <taxon>Sar</taxon>
        <taxon>Alveolata</taxon>
        <taxon>Dinophyceae</taxon>
        <taxon>Suessiales</taxon>
        <taxon>Suessiaceae</taxon>
        <taxon>Polarella</taxon>
    </lineage>
</organism>
<dbReference type="PANTHER" id="PTHR45904:SF2">
    <property type="entry name" value="TRNA (URACIL-5-)-METHYLTRANSFERASE HOMOLOG A"/>
    <property type="match status" value="1"/>
</dbReference>
<accession>A0A813DIY9</accession>
<proteinExistence type="predicted"/>
<evidence type="ECO:0000256" key="1">
    <source>
        <dbReference type="SAM" id="MobiDB-lite"/>
    </source>
</evidence>
<feature type="region of interest" description="Disordered" evidence="1">
    <location>
        <begin position="1"/>
        <end position="48"/>
    </location>
</feature>
<dbReference type="Proteomes" id="UP000654075">
    <property type="component" value="Unassembled WGS sequence"/>
</dbReference>
<dbReference type="PANTHER" id="PTHR45904">
    <property type="entry name" value="TRNA (URACIL-5-)-METHYLTRANSFERASE"/>
    <property type="match status" value="1"/>
</dbReference>
<keyword evidence="3" id="KW-1185">Reference proteome</keyword>
<feature type="non-terminal residue" evidence="2">
    <location>
        <position position="1"/>
    </location>
</feature>